<evidence type="ECO:0000256" key="13">
    <source>
        <dbReference type="ARBA" id="ARBA00049370"/>
    </source>
</evidence>
<feature type="domain" description="Tr-type G" evidence="15">
    <location>
        <begin position="28"/>
        <end position="241"/>
    </location>
</feature>
<dbReference type="InterPro" id="IPR009000">
    <property type="entry name" value="Transl_B-barrel_sf"/>
</dbReference>
<dbReference type="InterPro" id="IPR059117">
    <property type="entry name" value="APS_kinase_dom"/>
</dbReference>
<evidence type="ECO:0000256" key="10">
    <source>
        <dbReference type="ARBA" id="ARBA00023134"/>
    </source>
</evidence>
<keyword evidence="14" id="KW-0597">Phosphoprotein</keyword>
<evidence type="ECO:0000256" key="6">
    <source>
        <dbReference type="ARBA" id="ARBA00022679"/>
    </source>
</evidence>
<protein>
    <recommendedName>
        <fullName evidence="14">Adenylyl-sulfate kinase</fullName>
        <ecNumber evidence="14">2.7.1.25</ecNumber>
    </recommendedName>
    <alternativeName>
        <fullName evidence="14">APS kinase</fullName>
    </alternativeName>
    <alternativeName>
        <fullName evidence="14">ATP adenosine-5'-phosphosulfate 3'-phosphotransferase</fullName>
    </alternativeName>
    <alternativeName>
        <fullName evidence="14">Adenosine-5'-phosphosulfate kinase</fullName>
    </alternativeName>
</protein>
<dbReference type="NCBIfam" id="NF003013">
    <property type="entry name" value="PRK03846.1"/>
    <property type="match status" value="1"/>
</dbReference>
<comment type="caution">
    <text evidence="16">The sequence shown here is derived from an EMBL/GenBank/DDBJ whole genome shotgun (WGS) entry which is preliminary data.</text>
</comment>
<comment type="subunit">
    <text evidence="5">Sulfate-activating enzymes, NodP and NodQ, may be physically associated.</text>
</comment>
<dbReference type="RefSeq" id="WP_320507643.1">
    <property type="nucleotide sequence ID" value="NZ_JAXCLW010000002.1"/>
</dbReference>
<comment type="catalytic activity">
    <reaction evidence="13">
        <text>sulfate + ATP + H(+) = adenosine 5'-phosphosulfate + diphosphate</text>
        <dbReference type="Rhea" id="RHEA:18133"/>
        <dbReference type="ChEBI" id="CHEBI:15378"/>
        <dbReference type="ChEBI" id="CHEBI:16189"/>
        <dbReference type="ChEBI" id="CHEBI:30616"/>
        <dbReference type="ChEBI" id="CHEBI:33019"/>
        <dbReference type="ChEBI" id="CHEBI:58243"/>
        <dbReference type="EC" id="2.7.7.4"/>
    </reaction>
</comment>
<dbReference type="Pfam" id="PF00009">
    <property type="entry name" value="GTP_EFTU"/>
    <property type="match status" value="1"/>
</dbReference>
<comment type="similarity">
    <text evidence="3">In the C-terminal section; belongs to the APS kinase family.</text>
</comment>
<dbReference type="PROSITE" id="PS00301">
    <property type="entry name" value="G_TR_1"/>
    <property type="match status" value="1"/>
</dbReference>
<keyword evidence="6 14" id="KW-0808">Transferase</keyword>
<dbReference type="SUPFAM" id="SSF50447">
    <property type="entry name" value="Translation proteins"/>
    <property type="match status" value="1"/>
</dbReference>
<organism evidence="16 17">
    <name type="scientific">Dongia soli</name>
    <dbReference type="NCBI Taxonomy" id="600628"/>
    <lineage>
        <taxon>Bacteria</taxon>
        <taxon>Pseudomonadati</taxon>
        <taxon>Pseudomonadota</taxon>
        <taxon>Alphaproteobacteria</taxon>
        <taxon>Rhodospirillales</taxon>
        <taxon>Dongiaceae</taxon>
        <taxon>Dongia</taxon>
    </lineage>
</organism>
<evidence type="ECO:0000256" key="1">
    <source>
        <dbReference type="ARBA" id="ARBA00001823"/>
    </source>
</evidence>
<dbReference type="InterPro" id="IPR031157">
    <property type="entry name" value="G_TR_CS"/>
</dbReference>
<keyword evidence="14 16" id="KW-0418">Kinase</keyword>
<sequence>MTQTTSTAAAIAEEELASNLAANTNDDKARFPFAIVGHVDHGKSTLIGRLLHDTGSLPEGKLAELKAASDKRGGVLEWSFLLDAFQAERDQGITIDTTQIFFTTAKRRYVIIDAPGHKEFLKNAISGVAQAQAAFLVIDAAEGVREQSRRHALILHILGLRQVAVLINKIDLIDHDADRYAAVAAEIRHYLGQLGVTPLALVPISARNGDNIASRSEKTPWYDGPTVVDVLDNFVPAPAPVDQHLRLPVQDVFKFDHRRIVAGRIESGRLRVGDRLIFSPSGKQARIASLESWNAAPQIAAGAGQSIALTLDDELFIQRGDIAAHIEHQPHLAHQATVRLFWLDTAPLLAGDRLKLKVATSEYPVFVERIHAVIDVGNLAATQSDRIDQNAVAEVTLRSPALMALDKFDEFAKTGRGVLLRDGDIVGGAIVLHAGAVDQSRNLYSPTQSIGSADRASANGHRGAVLWLTGLSGSGKSTLAVSAEHRLFQRGRQVVVLDGDTLRQGLNSDLGFSPEARAENIRRTAEVAKLLAETGLIVFVSLISPWQADREKARRIVGENFAEIYVQADIETCKSRDPKGLYKKALQGEIKNFTGIDQPYEAPEEPDLTIDTTALTEEQALQQLLDLVDRLCALNGYESRRPADSYTI</sequence>
<dbReference type="NCBIfam" id="TIGR02034">
    <property type="entry name" value="CysN"/>
    <property type="match status" value="1"/>
</dbReference>
<proteinExistence type="inferred from homology"/>
<evidence type="ECO:0000256" key="12">
    <source>
        <dbReference type="ARBA" id="ARBA00024872"/>
    </source>
</evidence>
<keyword evidence="9 14" id="KW-0067">ATP-binding</keyword>
<evidence type="ECO:0000256" key="8">
    <source>
        <dbReference type="ARBA" id="ARBA00022741"/>
    </source>
</evidence>
<accession>A0ABU5E962</accession>
<keyword evidence="11" id="KW-0511">Multifunctional enzyme</keyword>
<dbReference type="PRINTS" id="PR00315">
    <property type="entry name" value="ELONGATNFCT"/>
</dbReference>
<dbReference type="Gene3D" id="2.40.30.10">
    <property type="entry name" value="Translation factors"/>
    <property type="match status" value="2"/>
</dbReference>
<evidence type="ECO:0000256" key="9">
    <source>
        <dbReference type="ARBA" id="ARBA00022840"/>
    </source>
</evidence>
<dbReference type="EC" id="2.7.1.25" evidence="14"/>
<comment type="function">
    <text evidence="12">Proposed to provide activated sulfate for transfer to Nod factor. ATP sulfurylase may be the GTPase, regulating ATP sulfurylase activity.</text>
</comment>
<keyword evidence="7" id="KW-0548">Nucleotidyltransferase</keyword>
<keyword evidence="10" id="KW-0342">GTP-binding</keyword>
<dbReference type="InterPro" id="IPR027417">
    <property type="entry name" value="P-loop_NTPase"/>
</dbReference>
<comment type="function">
    <text evidence="14">Catalyzes the synthesis of activated sulfate.</text>
</comment>
<dbReference type="PROSITE" id="PS51722">
    <property type="entry name" value="G_TR_2"/>
    <property type="match status" value="1"/>
</dbReference>
<evidence type="ECO:0000256" key="7">
    <source>
        <dbReference type="ARBA" id="ARBA00022695"/>
    </source>
</evidence>
<dbReference type="InterPro" id="IPR000795">
    <property type="entry name" value="T_Tr_GTP-bd_dom"/>
</dbReference>
<dbReference type="SUPFAM" id="SSF52540">
    <property type="entry name" value="P-loop containing nucleoside triphosphate hydrolases"/>
    <property type="match status" value="2"/>
</dbReference>
<dbReference type="InterPro" id="IPR002891">
    <property type="entry name" value="APS"/>
</dbReference>
<dbReference type="InterPro" id="IPR009001">
    <property type="entry name" value="Transl_elong_EF1A/Init_IF2_C"/>
</dbReference>
<dbReference type="GO" id="GO:0004020">
    <property type="term" value="F:adenylylsulfate kinase activity"/>
    <property type="evidence" value="ECO:0007669"/>
    <property type="project" value="UniProtKB-EC"/>
</dbReference>
<dbReference type="NCBIfam" id="TIGR00455">
    <property type="entry name" value="apsK"/>
    <property type="match status" value="1"/>
</dbReference>
<dbReference type="InterPro" id="IPR054696">
    <property type="entry name" value="GTP-eEF1A_C"/>
</dbReference>
<feature type="binding site" evidence="14">
    <location>
        <begin position="470"/>
        <end position="477"/>
    </location>
    <ligand>
        <name>ATP</name>
        <dbReference type="ChEBI" id="CHEBI:30616"/>
    </ligand>
</feature>
<dbReference type="Pfam" id="PF22594">
    <property type="entry name" value="GTP-eEF1A_C"/>
    <property type="match status" value="1"/>
</dbReference>
<comment type="catalytic activity">
    <reaction evidence="1 14">
        <text>adenosine 5'-phosphosulfate + ATP = 3'-phosphoadenylyl sulfate + ADP + H(+)</text>
        <dbReference type="Rhea" id="RHEA:24152"/>
        <dbReference type="ChEBI" id="CHEBI:15378"/>
        <dbReference type="ChEBI" id="CHEBI:30616"/>
        <dbReference type="ChEBI" id="CHEBI:58243"/>
        <dbReference type="ChEBI" id="CHEBI:58339"/>
        <dbReference type="ChEBI" id="CHEBI:456216"/>
        <dbReference type="EC" id="2.7.1.25"/>
    </reaction>
</comment>
<name>A0ABU5E962_9PROT</name>
<evidence type="ECO:0000256" key="2">
    <source>
        <dbReference type="ARBA" id="ARBA00002357"/>
    </source>
</evidence>
<reference evidence="16 17" key="1">
    <citation type="journal article" date="2016" name="Antonie Van Leeuwenhoek">
        <title>Dongia soli sp. nov., isolated from soil from Dokdo, Korea.</title>
        <authorList>
            <person name="Kim D.U."/>
            <person name="Lee H."/>
            <person name="Kim H."/>
            <person name="Kim S.G."/>
            <person name="Ka J.O."/>
        </authorList>
    </citation>
    <scope>NUCLEOTIDE SEQUENCE [LARGE SCALE GENOMIC DNA]</scope>
    <source>
        <strain evidence="16 17">D78</strain>
    </source>
</reference>
<evidence type="ECO:0000256" key="11">
    <source>
        <dbReference type="ARBA" id="ARBA00023268"/>
    </source>
</evidence>
<keyword evidence="8 14" id="KW-0547">Nucleotide-binding</keyword>
<dbReference type="Pfam" id="PF01583">
    <property type="entry name" value="APS_kinase"/>
    <property type="match status" value="1"/>
</dbReference>
<dbReference type="CDD" id="cd02027">
    <property type="entry name" value="APSK"/>
    <property type="match status" value="1"/>
</dbReference>
<evidence type="ECO:0000313" key="16">
    <source>
        <dbReference type="EMBL" id="MDY0882570.1"/>
    </source>
</evidence>
<dbReference type="EMBL" id="JAXCLW010000002">
    <property type="protein sequence ID" value="MDY0882570.1"/>
    <property type="molecule type" value="Genomic_DNA"/>
</dbReference>
<dbReference type="Gene3D" id="3.40.50.300">
    <property type="entry name" value="P-loop containing nucleotide triphosphate hydrolases"/>
    <property type="match status" value="2"/>
</dbReference>
<comment type="similarity">
    <text evidence="14">Belongs to the APS kinase family.</text>
</comment>
<keyword evidence="17" id="KW-1185">Reference proteome</keyword>
<evidence type="ECO:0000256" key="4">
    <source>
        <dbReference type="ARBA" id="ARBA00007237"/>
    </source>
</evidence>
<dbReference type="PANTHER" id="PTHR23115">
    <property type="entry name" value="TRANSLATION FACTOR"/>
    <property type="match status" value="1"/>
</dbReference>
<evidence type="ECO:0000259" key="15">
    <source>
        <dbReference type="PROSITE" id="PS51722"/>
    </source>
</evidence>
<comment type="function">
    <text evidence="2">APS kinase catalyzes the synthesis of activated sulfate.</text>
</comment>
<evidence type="ECO:0000313" key="17">
    <source>
        <dbReference type="Proteomes" id="UP001279642"/>
    </source>
</evidence>
<comment type="pathway">
    <text evidence="14">Sulfur metabolism; hydrogen sulfide biosynthesis; sulfite from sulfate: step 2/3.</text>
</comment>
<dbReference type="SUPFAM" id="SSF50465">
    <property type="entry name" value="EF-Tu/eEF-1alpha/eIF2-gamma C-terminal domain"/>
    <property type="match status" value="1"/>
</dbReference>
<evidence type="ECO:0000256" key="3">
    <source>
        <dbReference type="ARBA" id="ARBA00005438"/>
    </source>
</evidence>
<dbReference type="Proteomes" id="UP001279642">
    <property type="component" value="Unassembled WGS sequence"/>
</dbReference>
<feature type="active site" description="Phosphoserine intermediate" evidence="14">
    <location>
        <position position="544"/>
    </location>
</feature>
<evidence type="ECO:0000256" key="5">
    <source>
        <dbReference type="ARBA" id="ARBA00011760"/>
    </source>
</evidence>
<evidence type="ECO:0000256" key="14">
    <source>
        <dbReference type="HAMAP-Rule" id="MF_00065"/>
    </source>
</evidence>
<gene>
    <name evidence="14 16" type="primary">cysC</name>
    <name evidence="16" type="ORF">SMD27_06925</name>
</gene>
<comment type="similarity">
    <text evidence="4">In the N-terminal section; belongs to the TRAFAC class translation factor GTPase superfamily. Classic translation factor GTPase family. CysN/NodQ subfamily.</text>
</comment>
<dbReference type="HAMAP" id="MF_00065">
    <property type="entry name" value="Adenylyl_sulf_kinase"/>
    <property type="match status" value="1"/>
</dbReference>
<dbReference type="InterPro" id="IPR050100">
    <property type="entry name" value="TRAFAC_GTPase_members"/>
</dbReference>
<dbReference type="InterPro" id="IPR011779">
    <property type="entry name" value="SO4_adenylTrfase_lsu"/>
</dbReference>